<dbReference type="EMBL" id="JANIIK010000040">
    <property type="protein sequence ID" value="KAJ3608067.1"/>
    <property type="molecule type" value="Genomic_DNA"/>
</dbReference>
<dbReference type="OrthoDB" id="9935471at2759"/>
<name>A0A9Q0IPC7_9TELE</name>
<sequence length="131" mass="14425">MGPGGVELGQQHPYPALSQLADVYEHHHQQQLHLQQLQQPCKEVNKYASLKAVGECLLAETRGDQGRPGETRGDKGRQRGDQGRPGETRGDQGRRGETRGDKGRDEGRQGETRGDNGRQGETRGDKEETKG</sequence>
<reference evidence="2" key="1">
    <citation type="submission" date="2022-07" db="EMBL/GenBank/DDBJ databases">
        <title>Chromosome-level genome of Muraenolepis orangiensis.</title>
        <authorList>
            <person name="Kim J."/>
        </authorList>
    </citation>
    <scope>NUCLEOTIDE SEQUENCE</scope>
    <source>
        <strain evidence="2">KU_S4_2022</strain>
        <tissue evidence="2">Muscle</tissue>
    </source>
</reference>
<evidence type="ECO:0000313" key="2">
    <source>
        <dbReference type="EMBL" id="KAJ3608067.1"/>
    </source>
</evidence>
<gene>
    <name evidence="2" type="ORF">NHX12_025117</name>
</gene>
<dbReference type="Proteomes" id="UP001148018">
    <property type="component" value="Unassembled WGS sequence"/>
</dbReference>
<keyword evidence="3" id="KW-1185">Reference proteome</keyword>
<protein>
    <submittedName>
        <fullName evidence="2">Uncharacterized protein</fullName>
    </submittedName>
</protein>
<organism evidence="2 3">
    <name type="scientific">Muraenolepis orangiensis</name>
    <name type="common">Patagonian moray cod</name>
    <dbReference type="NCBI Taxonomy" id="630683"/>
    <lineage>
        <taxon>Eukaryota</taxon>
        <taxon>Metazoa</taxon>
        <taxon>Chordata</taxon>
        <taxon>Craniata</taxon>
        <taxon>Vertebrata</taxon>
        <taxon>Euteleostomi</taxon>
        <taxon>Actinopterygii</taxon>
        <taxon>Neopterygii</taxon>
        <taxon>Teleostei</taxon>
        <taxon>Neoteleostei</taxon>
        <taxon>Acanthomorphata</taxon>
        <taxon>Zeiogadaria</taxon>
        <taxon>Gadariae</taxon>
        <taxon>Gadiformes</taxon>
        <taxon>Muraenolepidoidei</taxon>
        <taxon>Muraenolepididae</taxon>
        <taxon>Muraenolepis</taxon>
    </lineage>
</organism>
<dbReference type="AlphaFoldDB" id="A0A9Q0IPC7"/>
<feature type="region of interest" description="Disordered" evidence="1">
    <location>
        <begin position="58"/>
        <end position="131"/>
    </location>
</feature>
<feature type="compositionally biased region" description="Basic and acidic residues" evidence="1">
    <location>
        <begin position="61"/>
        <end position="131"/>
    </location>
</feature>
<evidence type="ECO:0000256" key="1">
    <source>
        <dbReference type="SAM" id="MobiDB-lite"/>
    </source>
</evidence>
<proteinExistence type="predicted"/>
<comment type="caution">
    <text evidence="2">The sequence shown here is derived from an EMBL/GenBank/DDBJ whole genome shotgun (WGS) entry which is preliminary data.</text>
</comment>
<evidence type="ECO:0000313" key="3">
    <source>
        <dbReference type="Proteomes" id="UP001148018"/>
    </source>
</evidence>
<accession>A0A9Q0IPC7</accession>